<name>A0AAU6PAS4_9NEOP</name>
<feature type="signal peptide" evidence="9">
    <location>
        <begin position="1"/>
        <end position="18"/>
    </location>
</feature>
<dbReference type="InterPro" id="IPR001254">
    <property type="entry name" value="Trypsin_dom"/>
</dbReference>
<dbReference type="Pfam" id="PF00089">
    <property type="entry name" value="Trypsin"/>
    <property type="match status" value="1"/>
</dbReference>
<dbReference type="GO" id="GO:0006508">
    <property type="term" value="P:proteolysis"/>
    <property type="evidence" value="ECO:0007669"/>
    <property type="project" value="UniProtKB-KW"/>
</dbReference>
<dbReference type="InterPro" id="IPR018114">
    <property type="entry name" value="TRYPSIN_HIS"/>
</dbReference>
<comment type="similarity">
    <text evidence="5">Belongs to the peptidase S1 family. CLIP subfamily.</text>
</comment>
<feature type="domain" description="Peptidase S1" evidence="10">
    <location>
        <begin position="134"/>
        <end position="377"/>
    </location>
</feature>
<dbReference type="PANTHER" id="PTHR24256">
    <property type="entry name" value="TRYPTASE-RELATED"/>
    <property type="match status" value="1"/>
</dbReference>
<dbReference type="InterPro" id="IPR043504">
    <property type="entry name" value="Peptidase_S1_PA_chymotrypsin"/>
</dbReference>
<dbReference type="FunFam" id="2.40.10.10:FF:000068">
    <property type="entry name" value="transmembrane protease serine 2"/>
    <property type="match status" value="1"/>
</dbReference>
<feature type="chain" id="PRO_5043727851" evidence="9">
    <location>
        <begin position="19"/>
        <end position="378"/>
    </location>
</feature>
<evidence type="ECO:0000259" key="10">
    <source>
        <dbReference type="PROSITE" id="PS50240"/>
    </source>
</evidence>
<sequence>MLYQLFFIVFCLTVTTYGENEGESCAGTCTDIWGCSSAILDIVSGQDLPPCTGPGNEHLVCCMDNGAPTEDAATVDSNQCEPVSAELTSPKTGQKAWDKCIEYQERFVYPCQKTAAGTARGNNCFNQFSISTRIVEGTDAEAGEFPHMVLLGYGEDIPTVKFLCGGTLLSDRFILTAGHCTFTKDYGSLTYAASGILQRSEVDESKVYKIKRIIPHPDYKLFAGYNDIALVETEKPIALNSRAFPACLDVGKESEHQKAIATGWGSTENYGDPAPTLQKVTLTKFSDDVCAENYEEDGFLVKGFNSTTQICYGDETTSKDTCTGDSGGPLQVQNKHVSCMYTVIGVTSFARACGFAGQPGVYTKVEPYVPWIESVVWP</sequence>
<dbReference type="SUPFAM" id="SSF50494">
    <property type="entry name" value="Trypsin-like serine proteases"/>
    <property type="match status" value="1"/>
</dbReference>
<dbReference type="SMART" id="SM00020">
    <property type="entry name" value="Tryp_SPc"/>
    <property type="match status" value="1"/>
</dbReference>
<dbReference type="CDD" id="cd00190">
    <property type="entry name" value="Tryp_SPc"/>
    <property type="match status" value="1"/>
</dbReference>
<dbReference type="InterPro" id="IPR051487">
    <property type="entry name" value="Ser/Thr_Proteases_Immune/Dev"/>
</dbReference>
<evidence type="ECO:0000256" key="1">
    <source>
        <dbReference type="ARBA" id="ARBA00004239"/>
    </source>
</evidence>
<comment type="function">
    <text evidence="6">Fibrinolytic activity; shows preferential cleavage of Arg-Gly bonds in all three fibrinogen chains. Contact with the caterpillars causes severe bleeding, due the anticoagulant effect of the protein.</text>
</comment>
<dbReference type="PROSITE" id="PS00135">
    <property type="entry name" value="TRYPSIN_SER"/>
    <property type="match status" value="1"/>
</dbReference>
<keyword evidence="8" id="KW-0645">Protease</keyword>
<dbReference type="PRINTS" id="PR00722">
    <property type="entry name" value="CHYMOTRYPSIN"/>
</dbReference>
<dbReference type="AlphaFoldDB" id="A0AAU6PAS4"/>
<protein>
    <submittedName>
        <fullName evidence="11">Venom peptide</fullName>
    </submittedName>
</protein>
<dbReference type="InterPro" id="IPR033116">
    <property type="entry name" value="TRYPSIN_SER"/>
</dbReference>
<keyword evidence="4" id="KW-1199">Hemostasis impairing toxin</keyword>
<dbReference type="EMBL" id="PP480806">
    <property type="protein sequence ID" value="WXB20537.1"/>
    <property type="molecule type" value="mRNA"/>
</dbReference>
<evidence type="ECO:0000256" key="9">
    <source>
        <dbReference type="SAM" id="SignalP"/>
    </source>
</evidence>
<keyword evidence="3" id="KW-1015">Disulfide bond</keyword>
<dbReference type="GO" id="GO:0004252">
    <property type="term" value="F:serine-type endopeptidase activity"/>
    <property type="evidence" value="ECO:0007669"/>
    <property type="project" value="InterPro"/>
</dbReference>
<dbReference type="Gene3D" id="2.40.10.10">
    <property type="entry name" value="Trypsin-like serine proteases"/>
    <property type="match status" value="1"/>
</dbReference>
<organism evidence="11">
    <name type="scientific">Comana monomorpha</name>
    <dbReference type="NCBI Taxonomy" id="1555636"/>
    <lineage>
        <taxon>Eukaryota</taxon>
        <taxon>Metazoa</taxon>
        <taxon>Ecdysozoa</taxon>
        <taxon>Arthropoda</taxon>
        <taxon>Hexapoda</taxon>
        <taxon>Insecta</taxon>
        <taxon>Pterygota</taxon>
        <taxon>Neoptera</taxon>
        <taxon>Endopterygota</taxon>
        <taxon>Lepidoptera</taxon>
        <taxon>Glossata</taxon>
        <taxon>Ditrysia</taxon>
        <taxon>Zygaenoidea</taxon>
        <taxon>Limacodidae</taxon>
        <taxon>Comana</taxon>
    </lineage>
</organism>
<proteinExistence type="evidence at transcript level"/>
<evidence type="ECO:0000256" key="3">
    <source>
        <dbReference type="ARBA" id="ARBA00023157"/>
    </source>
</evidence>
<dbReference type="PROSITE" id="PS50240">
    <property type="entry name" value="TRYPSIN_DOM"/>
    <property type="match status" value="1"/>
</dbReference>
<dbReference type="InterPro" id="IPR009003">
    <property type="entry name" value="Peptidase_S1_PA"/>
</dbReference>
<dbReference type="InterPro" id="IPR001314">
    <property type="entry name" value="Peptidase_S1A"/>
</dbReference>
<evidence type="ECO:0000313" key="11">
    <source>
        <dbReference type="EMBL" id="WXB20537.1"/>
    </source>
</evidence>
<keyword evidence="8" id="KW-0720">Serine protease</keyword>
<keyword evidence="7" id="KW-1205">Fibrinolytic toxin</keyword>
<keyword evidence="9" id="KW-0732">Signal</keyword>
<evidence type="ECO:0000256" key="6">
    <source>
        <dbReference type="ARBA" id="ARBA00055534"/>
    </source>
</evidence>
<reference evidence="11" key="1">
    <citation type="journal article" date="2024" name="Sci. Rep.">
        <title>Phylogeny, envenomation syndrome, and membrane-permeabilising venom produced by Australia's 'electric' caterpillar Comana monomorpha (Lepidoptera: Limacodidae).</title>
        <authorList>
            <person name="Goudarzi M.H."/>
            <person name="Robinson S.D."/>
            <person name="Cardoso F.C."/>
            <person name="Mitchell M.L."/>
            <person name="Cook L.G."/>
            <person name="King G.F."/>
            <person name="Walker A.A."/>
        </authorList>
    </citation>
    <scope>NUCLEOTIDE SEQUENCE</scope>
    <source>
        <strain evidence="11">U_LCTX_78_Cm5</strain>
    </source>
</reference>
<evidence type="ECO:0000256" key="8">
    <source>
        <dbReference type="RuleBase" id="RU363034"/>
    </source>
</evidence>
<comment type="subcellular location">
    <subcellularLocation>
        <location evidence="1">Secreted</location>
        <location evidence="1">Extracellular space</location>
    </subcellularLocation>
</comment>
<dbReference type="GO" id="GO:0090729">
    <property type="term" value="F:toxin activity"/>
    <property type="evidence" value="ECO:0007669"/>
    <property type="project" value="UniProtKB-KW"/>
</dbReference>
<accession>A0AAU6PAS4</accession>
<dbReference type="GO" id="GO:0005576">
    <property type="term" value="C:extracellular region"/>
    <property type="evidence" value="ECO:0007669"/>
    <property type="project" value="UniProtKB-SubCell"/>
</dbReference>
<keyword evidence="8" id="KW-0378">Hydrolase</keyword>
<evidence type="ECO:0000256" key="5">
    <source>
        <dbReference type="ARBA" id="ARBA00024195"/>
    </source>
</evidence>
<keyword evidence="2" id="KW-0800">Toxin</keyword>
<evidence type="ECO:0000256" key="7">
    <source>
        <dbReference type="ARBA" id="ARBA00084094"/>
    </source>
</evidence>
<evidence type="ECO:0000256" key="4">
    <source>
        <dbReference type="ARBA" id="ARBA00023240"/>
    </source>
</evidence>
<evidence type="ECO:0000256" key="2">
    <source>
        <dbReference type="ARBA" id="ARBA00022656"/>
    </source>
</evidence>
<dbReference type="PROSITE" id="PS00134">
    <property type="entry name" value="TRYPSIN_HIS"/>
    <property type="match status" value="1"/>
</dbReference>